<dbReference type="AlphaFoldDB" id="A0AAW1TMY5"/>
<sequence length="120" mass="13676">MHYATKNKSSQSHHFVFSTAHLKQTPTSELQPLGCEWSPENILKQEINRSQKIAPGRIINRYHVAKLFGSAFLKSGTPNNAIKGFQSTGVIIKIYGEKEIMHHLLLQWQTVILPTNRRVL</sequence>
<organism evidence="1 2">
    <name type="scientific">Henosepilachna vigintioctopunctata</name>
    <dbReference type="NCBI Taxonomy" id="420089"/>
    <lineage>
        <taxon>Eukaryota</taxon>
        <taxon>Metazoa</taxon>
        <taxon>Ecdysozoa</taxon>
        <taxon>Arthropoda</taxon>
        <taxon>Hexapoda</taxon>
        <taxon>Insecta</taxon>
        <taxon>Pterygota</taxon>
        <taxon>Neoptera</taxon>
        <taxon>Endopterygota</taxon>
        <taxon>Coleoptera</taxon>
        <taxon>Polyphaga</taxon>
        <taxon>Cucujiformia</taxon>
        <taxon>Coccinelloidea</taxon>
        <taxon>Coccinellidae</taxon>
        <taxon>Epilachninae</taxon>
        <taxon>Epilachnini</taxon>
        <taxon>Henosepilachna</taxon>
    </lineage>
</organism>
<dbReference type="Proteomes" id="UP001431783">
    <property type="component" value="Unassembled WGS sequence"/>
</dbReference>
<keyword evidence="2" id="KW-1185">Reference proteome</keyword>
<dbReference type="EMBL" id="JARQZJ010000013">
    <property type="protein sequence ID" value="KAK9872861.1"/>
    <property type="molecule type" value="Genomic_DNA"/>
</dbReference>
<evidence type="ECO:0000313" key="1">
    <source>
        <dbReference type="EMBL" id="KAK9872861.1"/>
    </source>
</evidence>
<reference evidence="1 2" key="1">
    <citation type="submission" date="2023-03" db="EMBL/GenBank/DDBJ databases">
        <title>Genome insight into feeding habits of ladybird beetles.</title>
        <authorList>
            <person name="Li H.-S."/>
            <person name="Huang Y.-H."/>
            <person name="Pang H."/>
        </authorList>
    </citation>
    <scope>NUCLEOTIDE SEQUENCE [LARGE SCALE GENOMIC DNA]</scope>
    <source>
        <strain evidence="1">SYSU_2023b</strain>
        <tissue evidence="1">Whole body</tissue>
    </source>
</reference>
<comment type="caution">
    <text evidence="1">The sequence shown here is derived from an EMBL/GenBank/DDBJ whole genome shotgun (WGS) entry which is preliminary data.</text>
</comment>
<evidence type="ECO:0000313" key="2">
    <source>
        <dbReference type="Proteomes" id="UP001431783"/>
    </source>
</evidence>
<proteinExistence type="predicted"/>
<gene>
    <name evidence="1" type="ORF">WA026_019649</name>
</gene>
<accession>A0AAW1TMY5</accession>
<name>A0AAW1TMY5_9CUCU</name>
<protein>
    <submittedName>
        <fullName evidence="1">Uncharacterized protein</fullName>
    </submittedName>
</protein>